<feature type="domain" description="Outer membrane protein beta-barrel" evidence="11">
    <location>
        <begin position="408"/>
        <end position="817"/>
    </location>
</feature>
<organism evidence="12 13">
    <name type="scientific">Rufibacter roseus</name>
    <dbReference type="NCBI Taxonomy" id="1567108"/>
    <lineage>
        <taxon>Bacteria</taxon>
        <taxon>Pseudomonadati</taxon>
        <taxon>Bacteroidota</taxon>
        <taxon>Cytophagia</taxon>
        <taxon>Cytophagales</taxon>
        <taxon>Hymenobacteraceae</taxon>
        <taxon>Rufibacter</taxon>
    </lineage>
</organism>
<dbReference type="Pfam" id="PF07715">
    <property type="entry name" value="Plug"/>
    <property type="match status" value="1"/>
</dbReference>
<dbReference type="Gene3D" id="2.60.40.1120">
    <property type="entry name" value="Carboxypeptidase-like, regulatory domain"/>
    <property type="match status" value="1"/>
</dbReference>
<dbReference type="InterPro" id="IPR039426">
    <property type="entry name" value="TonB-dep_rcpt-like"/>
</dbReference>
<evidence type="ECO:0000256" key="6">
    <source>
        <dbReference type="ARBA" id="ARBA00023237"/>
    </source>
</evidence>
<evidence type="ECO:0000256" key="9">
    <source>
        <dbReference type="SAM" id="SignalP"/>
    </source>
</evidence>
<evidence type="ECO:0000256" key="4">
    <source>
        <dbReference type="ARBA" id="ARBA00022692"/>
    </source>
</evidence>
<name>A0ABW2DPS2_9BACT</name>
<accession>A0ABW2DPS2</accession>
<evidence type="ECO:0000259" key="10">
    <source>
        <dbReference type="Pfam" id="PF07715"/>
    </source>
</evidence>
<dbReference type="RefSeq" id="WP_066617269.1">
    <property type="nucleotide sequence ID" value="NZ_JBHSYQ010000006.1"/>
</dbReference>
<dbReference type="InterPro" id="IPR012910">
    <property type="entry name" value="Plug_dom"/>
</dbReference>
<dbReference type="Gene3D" id="2.40.170.20">
    <property type="entry name" value="TonB-dependent receptor, beta-barrel domain"/>
    <property type="match status" value="1"/>
</dbReference>
<feature type="region of interest" description="Disordered" evidence="8">
    <location>
        <begin position="824"/>
        <end position="846"/>
    </location>
</feature>
<evidence type="ECO:0000256" key="3">
    <source>
        <dbReference type="ARBA" id="ARBA00022452"/>
    </source>
</evidence>
<dbReference type="PROSITE" id="PS52016">
    <property type="entry name" value="TONB_DEPENDENT_REC_3"/>
    <property type="match status" value="1"/>
</dbReference>
<feature type="signal peptide" evidence="9">
    <location>
        <begin position="1"/>
        <end position="21"/>
    </location>
</feature>
<sequence>MFKALLAVPVLLLASVVNLMAQAPAPVSTIIATPATASGSSVTSQKGTGKIAGVVTDSATSKPVEFATISLVNTATGKPVDGTITDNRGRFTLNKVDYGTFFLNVSFIGYEPQATKKFTLSEKNDDVEMGNIVLKPIQNKLAEVTVVGEKPLVEDKVDRMVYNADQDITNIGGNAADVLKKVPSLTVDLDGNVQLRGSANVRVLINNKPSSIVANSVADALRQIPSDMIKTVEVITSPSAKYDAEGTAGIINIITKKNTMYGVNGNVSASAGNRNANGNANVNVRRGKVGMNASFGTHQQYNNKNENELHRITRTAPDAEILSMLDQKGEFDRRGGGMYGQLGFDADLDSSNTINAGVNVYQGQWHNKGLQHSSLRDANGPRIIENDIRSLSEHASVDLNMGYTHIFKPQQELAVLAQWTRGGMNSTSDQDIFLNENYTLDTLLRNSNDGYNREMTFQVDYMHPFQNKTQLEIGTKAILRYAESDAMYRRYRLSTNEEDLEPNEFSYDQDVYAAYASYGFKLLKNYNVKSGARYEYTHINGNYIQPYQTPFTDDYANFIPNILVSRTFKTQTFRVGYTQRIQRPQIWYLNPYVNIIDAKNVSYGNPELEPELSHSYELGYSNYFKTSSVNVSLYWRQTNNSIEPFRGIVTEEEAARADAAPWQTTGVSYTTYLNIGKNATYGISISGNTKPVPKWSIGGSFNANYITLSSSTLQRNSAMQYSINGNTGYDFGKDLALQFFGSYSSPRPSIQGKFSGWYYSSISVRKQFWDKKASLSLGVDNPFSKTIKFTSELESATFLQNSLNQNYNRNIRISFSYRFGKMEMNQQPRRKRSIRNDDAKGGGEGN</sequence>
<evidence type="ECO:0000256" key="8">
    <source>
        <dbReference type="SAM" id="MobiDB-lite"/>
    </source>
</evidence>
<keyword evidence="5 7" id="KW-0472">Membrane</keyword>
<keyword evidence="12" id="KW-0675">Receptor</keyword>
<dbReference type="InterPro" id="IPR008969">
    <property type="entry name" value="CarboxyPept-like_regulatory"/>
</dbReference>
<keyword evidence="4 7" id="KW-0812">Transmembrane</keyword>
<protein>
    <submittedName>
        <fullName evidence="12">TonB-dependent receptor domain-containing protein</fullName>
    </submittedName>
</protein>
<dbReference type="Gene3D" id="2.170.130.10">
    <property type="entry name" value="TonB-dependent receptor, plug domain"/>
    <property type="match status" value="1"/>
</dbReference>
<feature type="chain" id="PRO_5046635913" evidence="9">
    <location>
        <begin position="22"/>
        <end position="846"/>
    </location>
</feature>
<evidence type="ECO:0000256" key="5">
    <source>
        <dbReference type="ARBA" id="ARBA00023136"/>
    </source>
</evidence>
<dbReference type="Pfam" id="PF14905">
    <property type="entry name" value="OMP_b-brl_3"/>
    <property type="match status" value="1"/>
</dbReference>
<feature type="domain" description="TonB-dependent receptor plug" evidence="10">
    <location>
        <begin position="172"/>
        <end position="250"/>
    </location>
</feature>
<dbReference type="SUPFAM" id="SSF56935">
    <property type="entry name" value="Porins"/>
    <property type="match status" value="1"/>
</dbReference>
<keyword evidence="6 7" id="KW-0998">Cell outer membrane</keyword>
<dbReference type="InterPro" id="IPR041700">
    <property type="entry name" value="OMP_b-brl_3"/>
</dbReference>
<proteinExistence type="inferred from homology"/>
<evidence type="ECO:0000313" key="12">
    <source>
        <dbReference type="EMBL" id="MFC6998547.1"/>
    </source>
</evidence>
<dbReference type="Proteomes" id="UP001596405">
    <property type="component" value="Unassembled WGS sequence"/>
</dbReference>
<dbReference type="Pfam" id="PF13620">
    <property type="entry name" value="CarboxypepD_reg"/>
    <property type="match status" value="1"/>
</dbReference>
<comment type="similarity">
    <text evidence="7">Belongs to the TonB-dependent receptor family.</text>
</comment>
<gene>
    <name evidence="12" type="ORF">ACFQHR_12990</name>
</gene>
<keyword evidence="3 7" id="KW-1134">Transmembrane beta strand</keyword>
<keyword evidence="2 7" id="KW-0813">Transport</keyword>
<dbReference type="EMBL" id="JBHSYQ010000006">
    <property type="protein sequence ID" value="MFC6998547.1"/>
    <property type="molecule type" value="Genomic_DNA"/>
</dbReference>
<evidence type="ECO:0000313" key="13">
    <source>
        <dbReference type="Proteomes" id="UP001596405"/>
    </source>
</evidence>
<dbReference type="InterPro" id="IPR037066">
    <property type="entry name" value="Plug_dom_sf"/>
</dbReference>
<evidence type="ECO:0000256" key="1">
    <source>
        <dbReference type="ARBA" id="ARBA00004571"/>
    </source>
</evidence>
<reference evidence="13" key="1">
    <citation type="journal article" date="2019" name="Int. J. Syst. Evol. Microbiol.">
        <title>The Global Catalogue of Microorganisms (GCM) 10K type strain sequencing project: providing services to taxonomists for standard genome sequencing and annotation.</title>
        <authorList>
            <consortium name="The Broad Institute Genomics Platform"/>
            <consortium name="The Broad Institute Genome Sequencing Center for Infectious Disease"/>
            <person name="Wu L."/>
            <person name="Ma J."/>
        </authorList>
    </citation>
    <scope>NUCLEOTIDE SEQUENCE [LARGE SCALE GENOMIC DNA]</scope>
    <source>
        <strain evidence="13">CGMCC 4.7393</strain>
    </source>
</reference>
<keyword evidence="13" id="KW-1185">Reference proteome</keyword>
<dbReference type="PANTHER" id="PTHR40980">
    <property type="entry name" value="PLUG DOMAIN-CONTAINING PROTEIN"/>
    <property type="match status" value="1"/>
</dbReference>
<keyword evidence="9" id="KW-0732">Signal</keyword>
<evidence type="ECO:0000256" key="7">
    <source>
        <dbReference type="PROSITE-ProRule" id="PRU01360"/>
    </source>
</evidence>
<dbReference type="SUPFAM" id="SSF49464">
    <property type="entry name" value="Carboxypeptidase regulatory domain-like"/>
    <property type="match status" value="1"/>
</dbReference>
<comment type="subcellular location">
    <subcellularLocation>
        <location evidence="1 7">Cell outer membrane</location>
        <topology evidence="1 7">Multi-pass membrane protein</topology>
    </subcellularLocation>
</comment>
<comment type="caution">
    <text evidence="12">The sequence shown here is derived from an EMBL/GenBank/DDBJ whole genome shotgun (WGS) entry which is preliminary data.</text>
</comment>
<evidence type="ECO:0000256" key="2">
    <source>
        <dbReference type="ARBA" id="ARBA00022448"/>
    </source>
</evidence>
<dbReference type="InterPro" id="IPR036942">
    <property type="entry name" value="Beta-barrel_TonB_sf"/>
</dbReference>
<feature type="compositionally biased region" description="Basic and acidic residues" evidence="8">
    <location>
        <begin position="834"/>
        <end position="846"/>
    </location>
</feature>
<evidence type="ECO:0000259" key="11">
    <source>
        <dbReference type="Pfam" id="PF14905"/>
    </source>
</evidence>
<dbReference type="PANTHER" id="PTHR40980:SF4">
    <property type="entry name" value="TONB-DEPENDENT RECEPTOR-LIKE BETA-BARREL DOMAIN-CONTAINING PROTEIN"/>
    <property type="match status" value="1"/>
</dbReference>